<dbReference type="InterPro" id="IPR002190">
    <property type="entry name" value="MHD_dom"/>
</dbReference>
<dbReference type="RefSeq" id="XP_004643734.1">
    <property type="nucleotide sequence ID" value="XM_004643677.1"/>
</dbReference>
<dbReference type="SMART" id="SM01392">
    <property type="entry name" value="MAGE_N"/>
    <property type="match status" value="1"/>
</dbReference>
<protein>
    <submittedName>
        <fullName evidence="4">Melanoma-associated antigen 4-like</fullName>
    </submittedName>
</protein>
<dbReference type="GO" id="GO:0005634">
    <property type="term" value="C:nucleus"/>
    <property type="evidence" value="ECO:0007669"/>
    <property type="project" value="TreeGrafter"/>
</dbReference>
<dbReference type="SMART" id="SM01373">
    <property type="entry name" value="MAGE"/>
    <property type="match status" value="1"/>
</dbReference>
<accession>A0A6P3FRC3</accession>
<dbReference type="InParanoid" id="A0A6P3FRC3"/>
<dbReference type="PANTHER" id="PTHR11736:SF14">
    <property type="entry name" value="NSE3 HOMOLOG, SMC5-SMC6 COMPLEX COMPONENT"/>
    <property type="match status" value="1"/>
</dbReference>
<reference evidence="4" key="1">
    <citation type="submission" date="2025-08" db="UniProtKB">
        <authorList>
            <consortium name="RefSeq"/>
        </authorList>
    </citation>
    <scope>IDENTIFICATION</scope>
</reference>
<dbReference type="GO" id="GO:0000122">
    <property type="term" value="P:negative regulation of transcription by RNA polymerase II"/>
    <property type="evidence" value="ECO:0007669"/>
    <property type="project" value="TreeGrafter"/>
</dbReference>
<proteinExistence type="predicted"/>
<evidence type="ECO:0000313" key="4">
    <source>
        <dbReference type="RefSeq" id="XP_004643734.1"/>
    </source>
</evidence>
<dbReference type="InterPro" id="IPR041898">
    <property type="entry name" value="MAGE_WH1"/>
</dbReference>
<dbReference type="PROSITE" id="PS50838">
    <property type="entry name" value="MAGE"/>
    <property type="match status" value="1"/>
</dbReference>
<dbReference type="InterPro" id="IPR021072">
    <property type="entry name" value="MAGE_N"/>
</dbReference>
<dbReference type="Pfam" id="PF12440">
    <property type="entry name" value="MAGE_N"/>
    <property type="match status" value="1"/>
</dbReference>
<dbReference type="Gene3D" id="1.10.10.1200">
    <property type="entry name" value="MAGE homology domain, winged helix WH1 motif"/>
    <property type="match status" value="1"/>
</dbReference>
<gene>
    <name evidence="4" type="primary">LOC101580439</name>
</gene>
<dbReference type="Pfam" id="PF01454">
    <property type="entry name" value="MAGE"/>
    <property type="match status" value="1"/>
</dbReference>
<dbReference type="PANTHER" id="PTHR11736">
    <property type="entry name" value="MELANOMA-ASSOCIATED ANTIGEN MAGE ANTIGEN"/>
    <property type="match status" value="1"/>
</dbReference>
<dbReference type="Proteomes" id="UP000515203">
    <property type="component" value="Unplaced"/>
</dbReference>
<evidence type="ECO:0000313" key="3">
    <source>
        <dbReference type="Proteomes" id="UP000515203"/>
    </source>
</evidence>
<organism evidence="3 4">
    <name type="scientific">Octodon degus</name>
    <name type="common">Degu</name>
    <name type="synonym">Sciurus degus</name>
    <dbReference type="NCBI Taxonomy" id="10160"/>
    <lineage>
        <taxon>Eukaryota</taxon>
        <taxon>Metazoa</taxon>
        <taxon>Chordata</taxon>
        <taxon>Craniata</taxon>
        <taxon>Vertebrata</taxon>
        <taxon>Euteleostomi</taxon>
        <taxon>Mammalia</taxon>
        <taxon>Eutheria</taxon>
        <taxon>Euarchontoglires</taxon>
        <taxon>Glires</taxon>
        <taxon>Rodentia</taxon>
        <taxon>Hystricomorpha</taxon>
        <taxon>Octodontidae</taxon>
        <taxon>Octodon</taxon>
    </lineage>
</organism>
<feature type="compositionally biased region" description="Low complexity" evidence="1">
    <location>
        <begin position="38"/>
        <end position="50"/>
    </location>
</feature>
<feature type="domain" description="MAGE" evidence="2">
    <location>
        <begin position="118"/>
        <end position="318"/>
    </location>
</feature>
<dbReference type="FunFam" id="1.10.10.1210:FF:000001">
    <property type="entry name" value="melanoma-associated antigen D1"/>
    <property type="match status" value="1"/>
</dbReference>
<keyword evidence="3" id="KW-1185">Reference proteome</keyword>
<sequence length="318" mass="35691">MTHRQENQDRILGEAHPDQSSARGLSPVQGLVHEEEAAATVTSASSSSHALMEDTAREEPGPLNISCPQNSHGVSSPPTAMASSENSQSHAGSSIEEEEGASVSRDNDGPQIRMDVFESDKIHMIVRFLLRKYQKNEQFSREEMVQMVGNSAHDNFPVIFREICECMHLDFGIIVKEVDSTAHTYELVSTLGLTYRGILGGTDQIICKADLLILILSVIFLKGNRVSEEHLKEILIHIKILAESAHIAVGDPWKFVREDLVQAEYLEYQQVPNSDPARYEFLWGPRALAETTKMKVLEHTIMLDEKYHRDCPYQPQQP</sequence>
<dbReference type="GeneID" id="101580439"/>
<feature type="compositionally biased region" description="Basic and acidic residues" evidence="1">
    <location>
        <begin position="1"/>
        <end position="17"/>
    </location>
</feature>
<dbReference type="InterPro" id="IPR037445">
    <property type="entry name" value="MAGE"/>
</dbReference>
<dbReference type="OrthoDB" id="9593216at2759"/>
<feature type="compositionally biased region" description="Polar residues" evidence="1">
    <location>
        <begin position="66"/>
        <end position="88"/>
    </location>
</feature>
<dbReference type="InterPro" id="IPR041899">
    <property type="entry name" value="MAGE_WH2"/>
</dbReference>
<feature type="region of interest" description="Disordered" evidence="1">
    <location>
        <begin position="1"/>
        <end position="111"/>
    </location>
</feature>
<feature type="compositionally biased region" description="Basic and acidic residues" evidence="1">
    <location>
        <begin position="51"/>
        <end position="60"/>
    </location>
</feature>
<evidence type="ECO:0000256" key="1">
    <source>
        <dbReference type="SAM" id="MobiDB-lite"/>
    </source>
</evidence>
<dbReference type="Gene3D" id="1.10.10.1210">
    <property type="entry name" value="MAGE homology domain, winged helix WH2 motif"/>
    <property type="match status" value="1"/>
</dbReference>
<name>A0A6P3FRC3_OCTDE</name>
<evidence type="ECO:0000259" key="2">
    <source>
        <dbReference type="PROSITE" id="PS50838"/>
    </source>
</evidence>
<dbReference type="AlphaFoldDB" id="A0A6P3FRC3"/>